<evidence type="ECO:0000313" key="1">
    <source>
        <dbReference type="EMBL" id="KAK7321108.1"/>
    </source>
</evidence>
<proteinExistence type="predicted"/>
<evidence type="ECO:0000313" key="2">
    <source>
        <dbReference type="Proteomes" id="UP001367508"/>
    </source>
</evidence>
<gene>
    <name evidence="1" type="ORF">VNO77_31321</name>
</gene>
<sequence length="163" mass="18482">MLRPSLSAQLVRSWLRAELPLLILSFTFTVSEVSKQAWRFFFYEERKRTRDPTIAPRDLLPFSSDSYTYCLVLGERLQPPILKGVTTKFLANSPGSFDGHCIGTRVVYPLPKLLPPVPTRDGKFIFRRGSDIDDGSSEDGAGRSSAFVLRIFHQSDTTRQSHM</sequence>
<comment type="caution">
    <text evidence="1">The sequence shown here is derived from an EMBL/GenBank/DDBJ whole genome shotgun (WGS) entry which is preliminary data.</text>
</comment>
<name>A0AAN9Q7P0_CANGL</name>
<reference evidence="1 2" key="1">
    <citation type="submission" date="2024-01" db="EMBL/GenBank/DDBJ databases">
        <title>The genomes of 5 underutilized Papilionoideae crops provide insights into root nodulation and disease resistanc.</title>
        <authorList>
            <person name="Jiang F."/>
        </authorList>
    </citation>
    <scope>NUCLEOTIDE SEQUENCE [LARGE SCALE GENOMIC DNA]</scope>
    <source>
        <strain evidence="1">LVBAO_FW01</strain>
        <tissue evidence="1">Leaves</tissue>
    </source>
</reference>
<keyword evidence="2" id="KW-1185">Reference proteome</keyword>
<protein>
    <submittedName>
        <fullName evidence="1">Uncharacterized protein</fullName>
    </submittedName>
</protein>
<accession>A0AAN9Q7P0</accession>
<dbReference type="AlphaFoldDB" id="A0AAN9Q7P0"/>
<dbReference type="Proteomes" id="UP001367508">
    <property type="component" value="Unassembled WGS sequence"/>
</dbReference>
<dbReference type="EMBL" id="JAYMYQ010000007">
    <property type="protein sequence ID" value="KAK7321108.1"/>
    <property type="molecule type" value="Genomic_DNA"/>
</dbReference>
<organism evidence="1 2">
    <name type="scientific">Canavalia gladiata</name>
    <name type="common">Sword bean</name>
    <name type="synonym">Dolichos gladiatus</name>
    <dbReference type="NCBI Taxonomy" id="3824"/>
    <lineage>
        <taxon>Eukaryota</taxon>
        <taxon>Viridiplantae</taxon>
        <taxon>Streptophyta</taxon>
        <taxon>Embryophyta</taxon>
        <taxon>Tracheophyta</taxon>
        <taxon>Spermatophyta</taxon>
        <taxon>Magnoliopsida</taxon>
        <taxon>eudicotyledons</taxon>
        <taxon>Gunneridae</taxon>
        <taxon>Pentapetalae</taxon>
        <taxon>rosids</taxon>
        <taxon>fabids</taxon>
        <taxon>Fabales</taxon>
        <taxon>Fabaceae</taxon>
        <taxon>Papilionoideae</taxon>
        <taxon>50 kb inversion clade</taxon>
        <taxon>NPAAA clade</taxon>
        <taxon>indigoferoid/millettioid clade</taxon>
        <taxon>Phaseoleae</taxon>
        <taxon>Canavalia</taxon>
    </lineage>
</organism>